<feature type="transmembrane region" description="Helical" evidence="6">
    <location>
        <begin position="6"/>
        <end position="28"/>
    </location>
</feature>
<dbReference type="PANTHER" id="PTHR30086:SF20">
    <property type="entry name" value="ARGININE EXPORTER PROTEIN ARGO-RELATED"/>
    <property type="match status" value="1"/>
</dbReference>
<keyword evidence="2" id="KW-1003">Cell membrane</keyword>
<dbReference type="Pfam" id="PF01810">
    <property type="entry name" value="LysE"/>
    <property type="match status" value="1"/>
</dbReference>
<sequence length="220" mass="22891">MTHELLFLYCLTIFSVSIVPGPSMILAFSEGMMRGTLGALPAALGNMVASLTQALLAYAAFQSLMSLGPGVLTLLQIVGAVFIGYIGYLFLTSGANGGLDEGDATLLSRPPVLRFADGFVVAFFNPKAILFFVALYPSFVGGAATLTATHALFVFVPIGTIALTCFALYSVAGQFSGAALTGRTALGRVIPGLGAVLLGLAALYLLRALATLDWADLWPM</sequence>
<dbReference type="GO" id="GO:0015171">
    <property type="term" value="F:amino acid transmembrane transporter activity"/>
    <property type="evidence" value="ECO:0007669"/>
    <property type="project" value="TreeGrafter"/>
</dbReference>
<feature type="transmembrane region" description="Helical" evidence="6">
    <location>
        <begin position="112"/>
        <end position="136"/>
    </location>
</feature>
<keyword evidence="3 6" id="KW-0812">Transmembrane</keyword>
<dbReference type="AlphaFoldDB" id="A0A7X1ZJE2"/>
<keyword evidence="5 6" id="KW-0472">Membrane</keyword>
<protein>
    <submittedName>
        <fullName evidence="7">LysE family translocator</fullName>
    </submittedName>
</protein>
<dbReference type="OrthoDB" id="9804822at2"/>
<feature type="transmembrane region" description="Helical" evidence="6">
    <location>
        <begin position="189"/>
        <end position="210"/>
    </location>
</feature>
<evidence type="ECO:0000256" key="4">
    <source>
        <dbReference type="ARBA" id="ARBA00022989"/>
    </source>
</evidence>
<comment type="subcellular location">
    <subcellularLocation>
        <location evidence="1">Cell membrane</location>
        <topology evidence="1">Multi-pass membrane protein</topology>
    </subcellularLocation>
</comment>
<dbReference type="RefSeq" id="WP_153347104.1">
    <property type="nucleotide sequence ID" value="NZ_WIVE01000122.1"/>
</dbReference>
<organism evidence="7 8">
    <name type="scientific">Roseospira navarrensis</name>
    <dbReference type="NCBI Taxonomy" id="140058"/>
    <lineage>
        <taxon>Bacteria</taxon>
        <taxon>Pseudomonadati</taxon>
        <taxon>Pseudomonadota</taxon>
        <taxon>Alphaproteobacteria</taxon>
        <taxon>Rhodospirillales</taxon>
        <taxon>Rhodospirillaceae</taxon>
        <taxon>Roseospira</taxon>
    </lineage>
</organism>
<evidence type="ECO:0000313" key="8">
    <source>
        <dbReference type="Proteomes" id="UP000434582"/>
    </source>
</evidence>
<dbReference type="PANTHER" id="PTHR30086">
    <property type="entry name" value="ARGININE EXPORTER PROTEIN ARGO"/>
    <property type="match status" value="1"/>
</dbReference>
<name>A0A7X1ZJE2_9PROT</name>
<gene>
    <name evidence="7" type="ORF">GHC57_18670</name>
</gene>
<feature type="transmembrane region" description="Helical" evidence="6">
    <location>
        <begin position="148"/>
        <end position="169"/>
    </location>
</feature>
<keyword evidence="8" id="KW-1185">Reference proteome</keyword>
<comment type="caution">
    <text evidence="7">The sequence shown here is derived from an EMBL/GenBank/DDBJ whole genome shotgun (WGS) entry which is preliminary data.</text>
</comment>
<dbReference type="InterPro" id="IPR001123">
    <property type="entry name" value="LeuE-type"/>
</dbReference>
<proteinExistence type="predicted"/>
<feature type="transmembrane region" description="Helical" evidence="6">
    <location>
        <begin position="40"/>
        <end position="61"/>
    </location>
</feature>
<keyword evidence="4 6" id="KW-1133">Transmembrane helix</keyword>
<accession>A0A7X1ZJE2</accession>
<evidence type="ECO:0000256" key="3">
    <source>
        <dbReference type="ARBA" id="ARBA00022692"/>
    </source>
</evidence>
<evidence type="ECO:0000256" key="1">
    <source>
        <dbReference type="ARBA" id="ARBA00004651"/>
    </source>
</evidence>
<feature type="transmembrane region" description="Helical" evidence="6">
    <location>
        <begin position="67"/>
        <end position="91"/>
    </location>
</feature>
<evidence type="ECO:0000256" key="6">
    <source>
        <dbReference type="SAM" id="Phobius"/>
    </source>
</evidence>
<dbReference type="GO" id="GO:0005886">
    <property type="term" value="C:plasma membrane"/>
    <property type="evidence" value="ECO:0007669"/>
    <property type="project" value="UniProtKB-SubCell"/>
</dbReference>
<evidence type="ECO:0000313" key="7">
    <source>
        <dbReference type="EMBL" id="MQX38537.1"/>
    </source>
</evidence>
<reference evidence="7 8" key="1">
    <citation type="submission" date="2019-10" db="EMBL/GenBank/DDBJ databases">
        <title>Draft whole-genome sequence of the purple nonsulfur photosynthetic bacterium Roseospira navarrensis DSM 15114.</title>
        <authorList>
            <person name="Kyndt J.A."/>
            <person name="Meyer T.E."/>
        </authorList>
    </citation>
    <scope>NUCLEOTIDE SEQUENCE [LARGE SCALE GENOMIC DNA]</scope>
    <source>
        <strain evidence="7 8">DSM 15114</strain>
    </source>
</reference>
<dbReference type="EMBL" id="WIVE01000122">
    <property type="protein sequence ID" value="MQX38537.1"/>
    <property type="molecule type" value="Genomic_DNA"/>
</dbReference>
<dbReference type="Proteomes" id="UP000434582">
    <property type="component" value="Unassembled WGS sequence"/>
</dbReference>
<evidence type="ECO:0000256" key="5">
    <source>
        <dbReference type="ARBA" id="ARBA00023136"/>
    </source>
</evidence>
<evidence type="ECO:0000256" key="2">
    <source>
        <dbReference type="ARBA" id="ARBA00022475"/>
    </source>
</evidence>